<proteinExistence type="predicted"/>
<dbReference type="EMBL" id="JBHRWO010000021">
    <property type="protein sequence ID" value="MFC3495370.1"/>
    <property type="molecule type" value="Genomic_DNA"/>
</dbReference>
<dbReference type="Pfam" id="PF07731">
    <property type="entry name" value="Cu-oxidase_2"/>
    <property type="match status" value="1"/>
</dbReference>
<comment type="caution">
    <text evidence="6">The sequence shown here is derived from an EMBL/GenBank/DDBJ whole genome shotgun (WGS) entry which is preliminary data.</text>
</comment>
<name>A0ABV7Q3G1_9ACTN</name>
<dbReference type="InterPro" id="IPR045087">
    <property type="entry name" value="Cu-oxidase_fam"/>
</dbReference>
<evidence type="ECO:0000256" key="1">
    <source>
        <dbReference type="ARBA" id="ARBA00022723"/>
    </source>
</evidence>
<reference evidence="7" key="1">
    <citation type="journal article" date="2019" name="Int. J. Syst. Evol. Microbiol.">
        <title>The Global Catalogue of Microorganisms (GCM) 10K type strain sequencing project: providing services to taxonomists for standard genome sequencing and annotation.</title>
        <authorList>
            <consortium name="The Broad Institute Genomics Platform"/>
            <consortium name="The Broad Institute Genome Sequencing Center for Infectious Disease"/>
            <person name="Wu L."/>
            <person name="Ma J."/>
        </authorList>
    </citation>
    <scope>NUCLEOTIDE SEQUENCE [LARGE SCALE GENOMIC DNA]</scope>
    <source>
        <strain evidence="7">CGMCC 4.7396</strain>
    </source>
</reference>
<dbReference type="SUPFAM" id="SSF49503">
    <property type="entry name" value="Cupredoxins"/>
    <property type="match status" value="3"/>
</dbReference>
<dbReference type="PANTHER" id="PTHR11709">
    <property type="entry name" value="MULTI-COPPER OXIDASE"/>
    <property type="match status" value="1"/>
</dbReference>
<keyword evidence="1" id="KW-0479">Metal-binding</keyword>
<organism evidence="6 7">
    <name type="scientific">Glycomyces rhizosphaerae</name>
    <dbReference type="NCBI Taxonomy" id="2054422"/>
    <lineage>
        <taxon>Bacteria</taxon>
        <taxon>Bacillati</taxon>
        <taxon>Actinomycetota</taxon>
        <taxon>Actinomycetes</taxon>
        <taxon>Glycomycetales</taxon>
        <taxon>Glycomycetaceae</taxon>
        <taxon>Glycomyces</taxon>
    </lineage>
</organism>
<evidence type="ECO:0000313" key="6">
    <source>
        <dbReference type="EMBL" id="MFC3495370.1"/>
    </source>
</evidence>
<protein>
    <submittedName>
        <fullName evidence="6">Multicopper oxidase family protein</fullName>
    </submittedName>
</protein>
<feature type="domain" description="Plastocyanin-like" evidence="4">
    <location>
        <begin position="363"/>
        <end position="464"/>
    </location>
</feature>
<gene>
    <name evidence="6" type="ORF">ACFO8M_23045</name>
</gene>
<dbReference type="Pfam" id="PF07732">
    <property type="entry name" value="Cu-oxidase_3"/>
    <property type="match status" value="1"/>
</dbReference>
<dbReference type="InterPro" id="IPR011707">
    <property type="entry name" value="Cu-oxidase-like_N"/>
</dbReference>
<dbReference type="Proteomes" id="UP001595712">
    <property type="component" value="Unassembled WGS sequence"/>
</dbReference>
<sequence>MLLSRRAKTLTAIAAAALVLAPVAWFWQASLLPDSFSVEDMGHHDHGGHDQSASTAPTAVDALTVPGDLEADVRTTLTAEQRRFTLASGREVDGYTLNGSSPGPAIRAEQGQLIEVTLVNESVPDGVTLHWHGVDVTGAMDGAAGVTQDAVAIGGEFVYRFFADQVGTFWYHSHQVSHEQVLGGLLGPLVITPAAGPVADVDALALVHLYDGKRTVNGRDGEDRVAAEPGDTVRVRVVNTDFGKMRAWVDGAAFRLAAVDGTELYEPPEEEGVAVTVAGGGRADLEFTVPESGAVRVNLSASAAFIVGEGPIEASEPPSATLDPLHYGTPAPLGIDPGAADREFEFAIGRRPGFLDGRPGLWWTVNGRMYPDVPVFTVAEGDIVRMRITNDSGESHPMHLHGHHAVVLSRDGVAATGSPWWIDSLEVDDGESYEIAFTADNPGIWMDHCHNLPHAAEGLTAHLAYEGVTEPFRIGGHAGNHPE</sequence>
<dbReference type="PROSITE" id="PS00080">
    <property type="entry name" value="MULTICOPPER_OXIDASE2"/>
    <property type="match status" value="1"/>
</dbReference>
<evidence type="ECO:0000256" key="2">
    <source>
        <dbReference type="ARBA" id="ARBA00023002"/>
    </source>
</evidence>
<keyword evidence="7" id="KW-1185">Reference proteome</keyword>
<evidence type="ECO:0000259" key="5">
    <source>
        <dbReference type="Pfam" id="PF07732"/>
    </source>
</evidence>
<feature type="domain" description="Plastocyanin-like" evidence="5">
    <location>
        <begin position="83"/>
        <end position="194"/>
    </location>
</feature>
<dbReference type="InterPro" id="IPR002355">
    <property type="entry name" value="Cu_oxidase_Cu_BS"/>
</dbReference>
<dbReference type="Gene3D" id="2.60.40.420">
    <property type="entry name" value="Cupredoxins - blue copper proteins"/>
    <property type="match status" value="2"/>
</dbReference>
<keyword evidence="2" id="KW-0560">Oxidoreductase</keyword>
<accession>A0ABV7Q3G1</accession>
<dbReference type="RefSeq" id="WP_387979953.1">
    <property type="nucleotide sequence ID" value="NZ_JBHRWO010000021.1"/>
</dbReference>
<evidence type="ECO:0000256" key="3">
    <source>
        <dbReference type="ARBA" id="ARBA00023008"/>
    </source>
</evidence>
<dbReference type="InterPro" id="IPR008972">
    <property type="entry name" value="Cupredoxin"/>
</dbReference>
<dbReference type="PANTHER" id="PTHR11709:SF394">
    <property type="entry name" value="FI03373P-RELATED"/>
    <property type="match status" value="1"/>
</dbReference>
<dbReference type="CDD" id="cd04202">
    <property type="entry name" value="CuRO_D2_2dMcoN_like"/>
    <property type="match status" value="1"/>
</dbReference>
<evidence type="ECO:0000313" key="7">
    <source>
        <dbReference type="Proteomes" id="UP001595712"/>
    </source>
</evidence>
<dbReference type="InterPro" id="IPR011706">
    <property type="entry name" value="Cu-oxidase_C"/>
</dbReference>
<evidence type="ECO:0000259" key="4">
    <source>
        <dbReference type="Pfam" id="PF07731"/>
    </source>
</evidence>
<keyword evidence="3" id="KW-0186">Copper</keyword>